<dbReference type="PANTHER" id="PTHR14097:SF7">
    <property type="entry name" value="OXIDOREDUCTASE HTATIP2"/>
    <property type="match status" value="1"/>
</dbReference>
<accession>A0AAV3YZB4</accession>
<dbReference type="PANTHER" id="PTHR14097">
    <property type="entry name" value="OXIDOREDUCTASE HTATIP2"/>
    <property type="match status" value="1"/>
</dbReference>
<dbReference type="EMBL" id="BLXT01001780">
    <property type="protein sequence ID" value="GFN87774.1"/>
    <property type="molecule type" value="Genomic_DNA"/>
</dbReference>
<sequence>MQFLWFRCDVIIPSTALAIFVLVLALLGFFIKREFEPVPDLDHHCSMASEAEVNMERFKAENHSAFVVGYTGEVGKALVKDLNNLKIFKKVVLIGRREVPLDVGSEFEQKIVNFDNLDEYKDVFTNLDVGFCCLGTTRRKAGREGFIKVDHDYVLFSAEMAKEKGCKQFSLVSSQGANIESSFLYPKTKGQVEEALKKMKFDRLSIYRPGALLCKREETRIFEIIAGFVLKPIFYFFPTAISAPVEIVARAMINHVVAPLGNGPAWSMYTNKALHLASGMASGCKK</sequence>
<comment type="caution">
    <text evidence="7">The sequence shown here is derived from an EMBL/GenBank/DDBJ whole genome shotgun (WGS) entry which is preliminary data.</text>
</comment>
<dbReference type="GO" id="GO:0051170">
    <property type="term" value="P:import into nucleus"/>
    <property type="evidence" value="ECO:0007669"/>
    <property type="project" value="TreeGrafter"/>
</dbReference>
<dbReference type="GO" id="GO:0005737">
    <property type="term" value="C:cytoplasm"/>
    <property type="evidence" value="ECO:0007669"/>
    <property type="project" value="TreeGrafter"/>
</dbReference>
<gene>
    <name evidence="7" type="ORF">PoB_001428000</name>
</gene>
<evidence type="ECO:0000313" key="7">
    <source>
        <dbReference type="EMBL" id="GFN87774.1"/>
    </source>
</evidence>
<keyword evidence="2" id="KW-0007">Acetylation</keyword>
<dbReference type="SUPFAM" id="SSF51735">
    <property type="entry name" value="NAD(P)-binding Rossmann-fold domains"/>
    <property type="match status" value="1"/>
</dbReference>
<dbReference type="Proteomes" id="UP000735302">
    <property type="component" value="Unassembled WGS sequence"/>
</dbReference>
<keyword evidence="6" id="KW-0472">Membrane</keyword>
<reference evidence="7 8" key="1">
    <citation type="journal article" date="2021" name="Elife">
        <title>Chloroplast acquisition without the gene transfer in kleptoplastic sea slugs, Plakobranchus ocellatus.</title>
        <authorList>
            <person name="Maeda T."/>
            <person name="Takahashi S."/>
            <person name="Yoshida T."/>
            <person name="Shimamura S."/>
            <person name="Takaki Y."/>
            <person name="Nagai Y."/>
            <person name="Toyoda A."/>
            <person name="Suzuki Y."/>
            <person name="Arimoto A."/>
            <person name="Ishii H."/>
            <person name="Satoh N."/>
            <person name="Nishiyama T."/>
            <person name="Hasebe M."/>
            <person name="Maruyama T."/>
            <person name="Minagawa J."/>
            <person name="Obokata J."/>
            <person name="Shigenobu S."/>
        </authorList>
    </citation>
    <scope>NUCLEOTIDE SEQUENCE [LARGE SCALE GENOMIC DNA]</scope>
</reference>
<dbReference type="InterPro" id="IPR036291">
    <property type="entry name" value="NAD(P)-bd_dom_sf"/>
</dbReference>
<evidence type="ECO:0000256" key="1">
    <source>
        <dbReference type="ARBA" id="ARBA00022857"/>
    </source>
</evidence>
<organism evidence="7 8">
    <name type="scientific">Plakobranchus ocellatus</name>
    <dbReference type="NCBI Taxonomy" id="259542"/>
    <lineage>
        <taxon>Eukaryota</taxon>
        <taxon>Metazoa</taxon>
        <taxon>Spiralia</taxon>
        <taxon>Lophotrochozoa</taxon>
        <taxon>Mollusca</taxon>
        <taxon>Gastropoda</taxon>
        <taxon>Heterobranchia</taxon>
        <taxon>Euthyneura</taxon>
        <taxon>Panpulmonata</taxon>
        <taxon>Sacoglossa</taxon>
        <taxon>Placobranchoidea</taxon>
        <taxon>Plakobranchidae</taxon>
        <taxon>Plakobranchus</taxon>
    </lineage>
</organism>
<keyword evidence="1" id="KW-0521">NADP</keyword>
<evidence type="ECO:0000313" key="8">
    <source>
        <dbReference type="Proteomes" id="UP000735302"/>
    </source>
</evidence>
<evidence type="ECO:0000256" key="6">
    <source>
        <dbReference type="SAM" id="Phobius"/>
    </source>
</evidence>
<keyword evidence="6" id="KW-1133">Transmembrane helix</keyword>
<feature type="transmembrane region" description="Helical" evidence="6">
    <location>
        <begin position="12"/>
        <end position="31"/>
    </location>
</feature>
<evidence type="ECO:0000256" key="3">
    <source>
        <dbReference type="ARBA" id="ARBA00023157"/>
    </source>
</evidence>
<keyword evidence="3" id="KW-1015">Disulfide bond</keyword>
<comment type="subunit">
    <text evidence="4">Monomer. Forms homodimers during oxidative stress. Interacts (via N-terminus) with elongation factor EEF1A1 (via middle-region); the interaction is direct and competes with EEF1A1 binding to guanyl-nucleotide exchange factor EEF1B2, thereby inhibiting GDP for GTP exchange and reactivation of EEF1A1. Interacts with nuclear transport receptors XPO4, IPO5/RANBP5, IPO7, IPO9 and KPNB1 as well as GCN1L1/GCN1 and LRPPRC probably through their HEAT repeats. Binds NCOA5/CIA.</text>
</comment>
<protein>
    <recommendedName>
        <fullName evidence="5">Protein HTATIP2</fullName>
    </recommendedName>
</protein>
<keyword evidence="6" id="KW-0812">Transmembrane</keyword>
<name>A0AAV3YZB4_9GAST</name>
<evidence type="ECO:0000256" key="5">
    <source>
        <dbReference type="ARBA" id="ARBA00093604"/>
    </source>
</evidence>
<proteinExistence type="predicted"/>
<dbReference type="AlphaFoldDB" id="A0AAV3YZB4"/>
<evidence type="ECO:0000256" key="2">
    <source>
        <dbReference type="ARBA" id="ARBA00022990"/>
    </source>
</evidence>
<dbReference type="FunFam" id="3.40.50.720:FF:000271">
    <property type="entry name" value="oxidoreductase HTATIP2 isoform X1"/>
    <property type="match status" value="1"/>
</dbReference>
<keyword evidence="8" id="KW-1185">Reference proteome</keyword>
<dbReference type="CDD" id="cd05250">
    <property type="entry name" value="CC3_like_SDR_a"/>
    <property type="match status" value="1"/>
</dbReference>
<dbReference type="Gene3D" id="3.40.50.720">
    <property type="entry name" value="NAD(P)-binding Rossmann-like Domain"/>
    <property type="match status" value="1"/>
</dbReference>
<evidence type="ECO:0000256" key="4">
    <source>
        <dbReference type="ARBA" id="ARBA00093483"/>
    </source>
</evidence>